<dbReference type="Proteomes" id="UP001652432">
    <property type="component" value="Unassembled WGS sequence"/>
</dbReference>
<proteinExistence type="predicted"/>
<dbReference type="SUPFAM" id="SSF53271">
    <property type="entry name" value="PRTase-like"/>
    <property type="match status" value="1"/>
</dbReference>
<evidence type="ECO:0000313" key="2">
    <source>
        <dbReference type="Proteomes" id="UP001652432"/>
    </source>
</evidence>
<keyword evidence="1" id="KW-0328">Glycosyltransferase</keyword>
<reference evidence="1 2" key="1">
    <citation type="journal article" date="2021" name="ISME Commun">
        <title>Automated analysis of genomic sequences facilitates high-throughput and comprehensive description of bacteria.</title>
        <authorList>
            <person name="Hitch T.C.A."/>
        </authorList>
    </citation>
    <scope>NUCLEOTIDE SEQUENCE [LARGE SCALE GENOMIC DNA]</scope>
    <source>
        <strain evidence="1 2">Sanger_18</strain>
    </source>
</reference>
<dbReference type="GO" id="GO:0016757">
    <property type="term" value="F:glycosyltransferase activity"/>
    <property type="evidence" value="ECO:0007669"/>
    <property type="project" value="UniProtKB-KW"/>
</dbReference>
<accession>A0ABT2T7D5</accession>
<dbReference type="CDD" id="cd06223">
    <property type="entry name" value="PRTases_typeI"/>
    <property type="match status" value="1"/>
</dbReference>
<organism evidence="1 2">
    <name type="scientific">Suilimivivens aceti</name>
    <dbReference type="NCBI Taxonomy" id="2981774"/>
    <lineage>
        <taxon>Bacteria</taxon>
        <taxon>Bacillati</taxon>
        <taxon>Bacillota</taxon>
        <taxon>Clostridia</taxon>
        <taxon>Lachnospirales</taxon>
        <taxon>Lachnospiraceae</taxon>
        <taxon>Suilimivivens</taxon>
    </lineage>
</organism>
<dbReference type="EMBL" id="JAOQKJ010000017">
    <property type="protein sequence ID" value="MCU6745812.1"/>
    <property type="molecule type" value="Genomic_DNA"/>
</dbReference>
<protein>
    <submittedName>
        <fullName evidence="1">Phosphoribosyltransferase</fullName>
    </submittedName>
</protein>
<dbReference type="Gene3D" id="3.40.50.2020">
    <property type="match status" value="1"/>
</dbReference>
<sequence length="179" mass="20254">MVFVNEAWNQTGDIVVYSNYHKYWLDRERKIKNPLFDVYSGKILDLKEGKMSAVQYFYQLLDPEIRRGVTICVVPSSNSEVKESGIGKLGEMLAGNGRKNKVYFLRRNKSIDKLATGGNRSMETHMKSISTVLDMDIDNDIVLLMDDVTTTGNSLYACKEILLQNGAREVEMFALGKAI</sequence>
<dbReference type="RefSeq" id="WP_262575847.1">
    <property type="nucleotide sequence ID" value="NZ_JAOQKJ010000017.1"/>
</dbReference>
<comment type="caution">
    <text evidence="1">The sequence shown here is derived from an EMBL/GenBank/DDBJ whole genome shotgun (WGS) entry which is preliminary data.</text>
</comment>
<dbReference type="InterPro" id="IPR000836">
    <property type="entry name" value="PRTase_dom"/>
</dbReference>
<keyword evidence="1" id="KW-0808">Transferase</keyword>
<dbReference type="InterPro" id="IPR029057">
    <property type="entry name" value="PRTase-like"/>
</dbReference>
<gene>
    <name evidence="1" type="ORF">OCV77_15150</name>
</gene>
<evidence type="ECO:0000313" key="1">
    <source>
        <dbReference type="EMBL" id="MCU6745812.1"/>
    </source>
</evidence>
<name>A0ABT2T7D5_9FIRM</name>
<keyword evidence="2" id="KW-1185">Reference proteome</keyword>